<keyword evidence="3" id="KW-1185">Reference proteome</keyword>
<dbReference type="Proteomes" id="UP000027222">
    <property type="component" value="Unassembled WGS sequence"/>
</dbReference>
<evidence type="ECO:0000313" key="3">
    <source>
        <dbReference type="Proteomes" id="UP000027222"/>
    </source>
</evidence>
<dbReference type="InterPro" id="IPR000719">
    <property type="entry name" value="Prot_kinase_dom"/>
</dbReference>
<dbReference type="GO" id="GO:0005524">
    <property type="term" value="F:ATP binding"/>
    <property type="evidence" value="ECO:0007669"/>
    <property type="project" value="InterPro"/>
</dbReference>
<dbReference type="EMBL" id="KL142367">
    <property type="protein sequence ID" value="KDR85782.1"/>
    <property type="molecule type" value="Genomic_DNA"/>
</dbReference>
<evidence type="ECO:0000313" key="2">
    <source>
        <dbReference type="EMBL" id="KDR85782.1"/>
    </source>
</evidence>
<dbReference type="InterPro" id="IPR011009">
    <property type="entry name" value="Kinase-like_dom_sf"/>
</dbReference>
<name>A0A067TTX2_GALM3</name>
<gene>
    <name evidence="2" type="ORF">GALMADRAFT_234858</name>
</gene>
<dbReference type="PROSITE" id="PS50011">
    <property type="entry name" value="PROTEIN_KINASE_DOM"/>
    <property type="match status" value="1"/>
</dbReference>
<feature type="domain" description="Protein kinase" evidence="1">
    <location>
        <begin position="40"/>
        <end position="356"/>
    </location>
</feature>
<evidence type="ECO:0000259" key="1">
    <source>
        <dbReference type="PROSITE" id="PS50011"/>
    </source>
</evidence>
<dbReference type="Gene3D" id="1.10.510.10">
    <property type="entry name" value="Transferase(Phosphotransferase) domain 1"/>
    <property type="match status" value="1"/>
</dbReference>
<proteinExistence type="predicted"/>
<sequence length="356" mass="40942">MASASTPILPPSALPKSLKEWQISGLHDPETDYLAIRKGWKFLEPFFASCGYTLYQPQPAGISLRPASFKSGGGSDVGYPYARRAYTSDKEAEFHASSTRIFPATNASGQDVVIKVIADDTLSYELQIMQYLNTPEARSDPRNHTIPIIEFLEFGKFTFVVMPRWGQAFWPDFGTVNELMHFSQSFLEAFEFLHDNHIVHADFLEQNTAMDVIYCDAKLYSKGLRQLSSTRYALIDFDNSRQYPPNIPIEQIQETRFWNFYLRDLPEPQGAYNPFQVDIISLGLILQRWVRHIEDIVPELGPFFDHMVTNDPEQLFTARQALAKFNNIYHSLSKSQLDEVVINRWWQDGIIKPKLK</sequence>
<reference evidence="3" key="1">
    <citation type="journal article" date="2014" name="Proc. Natl. Acad. Sci. U.S.A.">
        <title>Extensive sampling of basidiomycete genomes demonstrates inadequacy of the white-rot/brown-rot paradigm for wood decay fungi.</title>
        <authorList>
            <person name="Riley R."/>
            <person name="Salamov A.A."/>
            <person name="Brown D.W."/>
            <person name="Nagy L.G."/>
            <person name="Floudas D."/>
            <person name="Held B.W."/>
            <person name="Levasseur A."/>
            <person name="Lombard V."/>
            <person name="Morin E."/>
            <person name="Otillar R."/>
            <person name="Lindquist E.A."/>
            <person name="Sun H."/>
            <person name="LaButti K.M."/>
            <person name="Schmutz J."/>
            <person name="Jabbour D."/>
            <person name="Luo H."/>
            <person name="Baker S.E."/>
            <person name="Pisabarro A.G."/>
            <person name="Walton J.D."/>
            <person name="Blanchette R.A."/>
            <person name="Henrissat B."/>
            <person name="Martin F."/>
            <person name="Cullen D."/>
            <person name="Hibbett D.S."/>
            <person name="Grigoriev I.V."/>
        </authorList>
    </citation>
    <scope>NUCLEOTIDE SEQUENCE [LARGE SCALE GENOMIC DNA]</scope>
    <source>
        <strain evidence="3">CBS 339.88</strain>
    </source>
</reference>
<dbReference type="AlphaFoldDB" id="A0A067TTX2"/>
<protein>
    <recommendedName>
        <fullName evidence="1">Protein kinase domain-containing protein</fullName>
    </recommendedName>
</protein>
<accession>A0A067TTX2</accession>
<organism evidence="2 3">
    <name type="scientific">Galerina marginata (strain CBS 339.88)</name>
    <dbReference type="NCBI Taxonomy" id="685588"/>
    <lineage>
        <taxon>Eukaryota</taxon>
        <taxon>Fungi</taxon>
        <taxon>Dikarya</taxon>
        <taxon>Basidiomycota</taxon>
        <taxon>Agaricomycotina</taxon>
        <taxon>Agaricomycetes</taxon>
        <taxon>Agaricomycetidae</taxon>
        <taxon>Agaricales</taxon>
        <taxon>Agaricineae</taxon>
        <taxon>Strophariaceae</taxon>
        <taxon>Galerina</taxon>
    </lineage>
</organism>
<dbReference type="OrthoDB" id="3224178at2759"/>
<dbReference type="HOGENOM" id="CLU_054404_0_0_1"/>
<dbReference type="SUPFAM" id="SSF56112">
    <property type="entry name" value="Protein kinase-like (PK-like)"/>
    <property type="match status" value="1"/>
</dbReference>
<dbReference type="GO" id="GO:0004672">
    <property type="term" value="F:protein kinase activity"/>
    <property type="evidence" value="ECO:0007669"/>
    <property type="project" value="InterPro"/>
</dbReference>